<dbReference type="Proteomes" id="UP000612055">
    <property type="component" value="Unassembled WGS sequence"/>
</dbReference>
<evidence type="ECO:0000256" key="2">
    <source>
        <dbReference type="ARBA" id="ARBA00007681"/>
    </source>
</evidence>
<protein>
    <recommendedName>
        <fullName evidence="9">F-ATPase gamma subunit</fullName>
    </recommendedName>
</protein>
<comment type="similarity">
    <text evidence="2">Belongs to the ATPase gamma chain family.</text>
</comment>
<evidence type="ECO:0000256" key="8">
    <source>
        <dbReference type="ARBA" id="ARBA00023310"/>
    </source>
</evidence>
<dbReference type="InterPro" id="IPR000131">
    <property type="entry name" value="ATP_synth_F1_gsu"/>
</dbReference>
<evidence type="ECO:0000256" key="3">
    <source>
        <dbReference type="ARBA" id="ARBA00022448"/>
    </source>
</evidence>
<organism evidence="10 11">
    <name type="scientific">Edaphochlamys debaryana</name>
    <dbReference type="NCBI Taxonomy" id="47281"/>
    <lineage>
        <taxon>Eukaryota</taxon>
        <taxon>Viridiplantae</taxon>
        <taxon>Chlorophyta</taxon>
        <taxon>core chlorophytes</taxon>
        <taxon>Chlorophyceae</taxon>
        <taxon>CS clade</taxon>
        <taxon>Chlamydomonadales</taxon>
        <taxon>Chlamydomonadales incertae sedis</taxon>
        <taxon>Edaphochlamys</taxon>
    </lineage>
</organism>
<evidence type="ECO:0000256" key="9">
    <source>
        <dbReference type="ARBA" id="ARBA00031066"/>
    </source>
</evidence>
<keyword evidence="3" id="KW-0813">Transport</keyword>
<dbReference type="InterPro" id="IPR035968">
    <property type="entry name" value="ATP_synth_F1_ATPase_gsu"/>
</dbReference>
<keyword evidence="11" id="KW-1185">Reference proteome</keyword>
<keyword evidence="8" id="KW-0066">ATP synthesis</keyword>
<dbReference type="PANTHER" id="PTHR11693">
    <property type="entry name" value="ATP SYNTHASE GAMMA CHAIN"/>
    <property type="match status" value="1"/>
</dbReference>
<dbReference type="Gene3D" id="1.10.287.80">
    <property type="entry name" value="ATP synthase, gamma subunit, helix hairpin domain"/>
    <property type="match status" value="1"/>
</dbReference>
<comment type="caution">
    <text evidence="10">The sequence shown here is derived from an EMBL/GenBank/DDBJ whole genome shotgun (WGS) entry which is preliminary data.</text>
</comment>
<evidence type="ECO:0000256" key="1">
    <source>
        <dbReference type="ARBA" id="ARBA00004170"/>
    </source>
</evidence>
<evidence type="ECO:0000256" key="7">
    <source>
        <dbReference type="ARBA" id="ARBA00023196"/>
    </source>
</evidence>
<dbReference type="OrthoDB" id="239812at2759"/>
<evidence type="ECO:0000256" key="6">
    <source>
        <dbReference type="ARBA" id="ARBA00023136"/>
    </source>
</evidence>
<dbReference type="GO" id="GO:0045259">
    <property type="term" value="C:proton-transporting ATP synthase complex"/>
    <property type="evidence" value="ECO:0007669"/>
    <property type="project" value="UniProtKB-KW"/>
</dbReference>
<name>A0A835YC30_9CHLO</name>
<evidence type="ECO:0000256" key="5">
    <source>
        <dbReference type="ARBA" id="ARBA00023065"/>
    </source>
</evidence>
<evidence type="ECO:0000256" key="4">
    <source>
        <dbReference type="ARBA" id="ARBA00022781"/>
    </source>
</evidence>
<keyword evidence="5" id="KW-0406">Ion transport</keyword>
<comment type="subcellular location">
    <subcellularLocation>
        <location evidence="1">Membrane</location>
        <topology evidence="1">Peripheral membrane protein</topology>
    </subcellularLocation>
</comment>
<accession>A0A835YC30</accession>
<dbReference type="SUPFAM" id="SSF52943">
    <property type="entry name" value="ATP synthase (F1-ATPase), gamma subunit"/>
    <property type="match status" value="1"/>
</dbReference>
<gene>
    <name evidence="10" type="ORF">HYH03_002996</name>
</gene>
<dbReference type="EMBL" id="JAEHOE010000008">
    <property type="protein sequence ID" value="KAG2498802.1"/>
    <property type="molecule type" value="Genomic_DNA"/>
</dbReference>
<keyword evidence="7" id="KW-0139">CF(1)</keyword>
<evidence type="ECO:0000313" key="11">
    <source>
        <dbReference type="Proteomes" id="UP000612055"/>
    </source>
</evidence>
<dbReference type="InterPro" id="IPR023632">
    <property type="entry name" value="ATP_synth_F1_gsu_CS"/>
</dbReference>
<evidence type="ECO:0000313" key="10">
    <source>
        <dbReference type="EMBL" id="KAG2498802.1"/>
    </source>
</evidence>
<dbReference type="GO" id="GO:0046933">
    <property type="term" value="F:proton-transporting ATP synthase activity, rotational mechanism"/>
    <property type="evidence" value="ECO:0007669"/>
    <property type="project" value="InterPro"/>
</dbReference>
<dbReference type="Pfam" id="PF00231">
    <property type="entry name" value="ATP-synt"/>
    <property type="match status" value="1"/>
</dbReference>
<proteinExistence type="inferred from homology"/>
<reference evidence="10" key="1">
    <citation type="journal article" date="2020" name="bioRxiv">
        <title>Comparative genomics of Chlamydomonas.</title>
        <authorList>
            <person name="Craig R.J."/>
            <person name="Hasan A.R."/>
            <person name="Ness R.W."/>
            <person name="Keightley P.D."/>
        </authorList>
    </citation>
    <scope>NUCLEOTIDE SEQUENCE</scope>
    <source>
        <strain evidence="10">CCAP 11/70</strain>
    </source>
</reference>
<dbReference type="PRINTS" id="PR00126">
    <property type="entry name" value="ATPASEGAMMA"/>
</dbReference>
<keyword evidence="4" id="KW-0375">Hydrogen ion transport</keyword>
<keyword evidence="6" id="KW-0472">Membrane</keyword>
<dbReference type="AlphaFoldDB" id="A0A835YC30"/>
<dbReference type="PROSITE" id="PS00153">
    <property type="entry name" value="ATPASE_GAMMA"/>
    <property type="match status" value="1"/>
</dbReference>
<sequence>MAGSCLAAARTLYNAMLENNCSEHASRMSAMENSTKSAGEMLGKLTLEYNRKRQATITTELIEIIAGASALMDS</sequence>
<dbReference type="PANTHER" id="PTHR11693:SF22">
    <property type="entry name" value="ATP SYNTHASE SUBUNIT GAMMA, MITOCHONDRIAL"/>
    <property type="match status" value="1"/>
</dbReference>